<evidence type="ECO:0000313" key="4">
    <source>
        <dbReference type="EMBL" id="PZR79591.1"/>
    </source>
</evidence>
<name>A0A2W6AP70_9BACT</name>
<dbReference type="CDD" id="cd04496">
    <property type="entry name" value="SSB_OBF"/>
    <property type="match status" value="1"/>
</dbReference>
<evidence type="ECO:0000256" key="1">
    <source>
        <dbReference type="ARBA" id="ARBA00023125"/>
    </source>
</evidence>
<sequence>MCALLLGSHAINLTEDKAMARKQAIEADVVDADVDTTAARSRSYGLNRFTLVGRMTADPQMRFTQTGKAMLHFGVATSVSGFVEFHDVVAWERSAEILAKYGGKGREVLVEGRISSRPREVEGHRIKQVQLVVESFQLLGSPVSSRNGSEDAASA</sequence>
<dbReference type="Gene3D" id="2.40.50.140">
    <property type="entry name" value="Nucleic acid-binding proteins"/>
    <property type="match status" value="1"/>
</dbReference>
<comment type="subunit">
    <text evidence="2">Homotetramer.</text>
</comment>
<dbReference type="NCBIfam" id="TIGR00621">
    <property type="entry name" value="ssb"/>
    <property type="match status" value="1"/>
</dbReference>
<comment type="caution">
    <text evidence="4">The sequence shown here is derived from an EMBL/GenBank/DDBJ whole genome shotgun (WGS) entry which is preliminary data.</text>
</comment>
<dbReference type="SUPFAM" id="SSF50249">
    <property type="entry name" value="Nucleic acid-binding proteins"/>
    <property type="match status" value="1"/>
</dbReference>
<dbReference type="InterPro" id="IPR011344">
    <property type="entry name" value="ssDNA-bd"/>
</dbReference>
<keyword evidence="1 2" id="KW-0238">DNA-binding</keyword>
<gene>
    <name evidence="4" type="ORF">DLM65_10400</name>
</gene>
<comment type="caution">
    <text evidence="2">Lacks conserved residue(s) required for the propagation of feature annotation.</text>
</comment>
<protein>
    <recommendedName>
        <fullName evidence="2 3">Single-stranded DNA-binding protein</fullName>
        <shortName evidence="2">SSB</shortName>
    </recommendedName>
</protein>
<organism evidence="4 5">
    <name type="scientific">Candidatus Aeolococcus gillhamiae</name>
    <dbReference type="NCBI Taxonomy" id="3127015"/>
    <lineage>
        <taxon>Bacteria</taxon>
        <taxon>Bacillati</taxon>
        <taxon>Candidatus Dormiibacterota</taxon>
        <taxon>Candidatus Dormibacteria</taxon>
        <taxon>Candidatus Aeolococcales</taxon>
        <taxon>Candidatus Aeolococcaceae</taxon>
        <taxon>Candidatus Aeolococcus</taxon>
    </lineage>
</organism>
<dbReference type="Pfam" id="PF00436">
    <property type="entry name" value="SSB"/>
    <property type="match status" value="1"/>
</dbReference>
<reference evidence="4 5" key="1">
    <citation type="journal article" date="2017" name="Nature">
        <title>Atmospheric trace gases support primary production in Antarctic desert surface soil.</title>
        <authorList>
            <person name="Ji M."/>
            <person name="Greening C."/>
            <person name="Vanwonterghem I."/>
            <person name="Carere C.R."/>
            <person name="Bay S.K."/>
            <person name="Steen J.A."/>
            <person name="Montgomery K."/>
            <person name="Lines T."/>
            <person name="Beardall J."/>
            <person name="van Dorst J."/>
            <person name="Snape I."/>
            <person name="Stott M.B."/>
            <person name="Hugenholtz P."/>
            <person name="Ferrari B.C."/>
        </authorList>
    </citation>
    <scope>NUCLEOTIDE SEQUENCE [LARGE SCALE GENOMIC DNA]</scope>
    <source>
        <strain evidence="4">RRmetagenome_bin12</strain>
    </source>
</reference>
<dbReference type="PANTHER" id="PTHR10302:SF0">
    <property type="entry name" value="SINGLE-STRANDED DNA-BINDING PROTEIN, MITOCHONDRIAL"/>
    <property type="match status" value="1"/>
</dbReference>
<dbReference type="HAMAP" id="MF_00984">
    <property type="entry name" value="SSB"/>
    <property type="match status" value="1"/>
</dbReference>
<dbReference type="PANTHER" id="PTHR10302">
    <property type="entry name" value="SINGLE-STRANDED DNA-BINDING PROTEIN"/>
    <property type="match status" value="1"/>
</dbReference>
<evidence type="ECO:0000313" key="5">
    <source>
        <dbReference type="Proteomes" id="UP000248724"/>
    </source>
</evidence>
<accession>A0A2W6AP70</accession>
<dbReference type="InterPro" id="IPR000424">
    <property type="entry name" value="Primosome_PriB/ssb"/>
</dbReference>
<dbReference type="GO" id="GO:0009295">
    <property type="term" value="C:nucleoid"/>
    <property type="evidence" value="ECO:0007669"/>
    <property type="project" value="TreeGrafter"/>
</dbReference>
<dbReference type="PROSITE" id="PS50935">
    <property type="entry name" value="SSB"/>
    <property type="match status" value="1"/>
</dbReference>
<dbReference type="EMBL" id="QHBU01000197">
    <property type="protein sequence ID" value="PZR79591.1"/>
    <property type="molecule type" value="Genomic_DNA"/>
</dbReference>
<dbReference type="InterPro" id="IPR012340">
    <property type="entry name" value="NA-bd_OB-fold"/>
</dbReference>
<dbReference type="GO" id="GO:0006260">
    <property type="term" value="P:DNA replication"/>
    <property type="evidence" value="ECO:0007669"/>
    <property type="project" value="InterPro"/>
</dbReference>
<evidence type="ECO:0000256" key="3">
    <source>
        <dbReference type="RuleBase" id="RU000524"/>
    </source>
</evidence>
<dbReference type="Proteomes" id="UP000248724">
    <property type="component" value="Unassembled WGS sequence"/>
</dbReference>
<dbReference type="GO" id="GO:0003697">
    <property type="term" value="F:single-stranded DNA binding"/>
    <property type="evidence" value="ECO:0007669"/>
    <property type="project" value="UniProtKB-UniRule"/>
</dbReference>
<proteinExistence type="inferred from homology"/>
<dbReference type="AlphaFoldDB" id="A0A2W6AP70"/>
<evidence type="ECO:0000256" key="2">
    <source>
        <dbReference type="HAMAP-Rule" id="MF_00984"/>
    </source>
</evidence>